<dbReference type="AlphaFoldDB" id="A0A2P2PX79"/>
<name>A0A2P2PX79_RHIMU</name>
<accession>A0A2P2PX79</accession>
<organism evidence="2">
    <name type="scientific">Rhizophora mucronata</name>
    <name type="common">Asiatic mangrove</name>
    <dbReference type="NCBI Taxonomy" id="61149"/>
    <lineage>
        <taxon>Eukaryota</taxon>
        <taxon>Viridiplantae</taxon>
        <taxon>Streptophyta</taxon>
        <taxon>Embryophyta</taxon>
        <taxon>Tracheophyta</taxon>
        <taxon>Spermatophyta</taxon>
        <taxon>Magnoliopsida</taxon>
        <taxon>eudicotyledons</taxon>
        <taxon>Gunneridae</taxon>
        <taxon>Pentapetalae</taxon>
        <taxon>rosids</taxon>
        <taxon>fabids</taxon>
        <taxon>Malpighiales</taxon>
        <taxon>Rhizophoraceae</taxon>
        <taxon>Rhizophora</taxon>
    </lineage>
</organism>
<proteinExistence type="predicted"/>
<evidence type="ECO:0000313" key="2">
    <source>
        <dbReference type="EMBL" id="MBX59320.1"/>
    </source>
</evidence>
<dbReference type="EMBL" id="GGEC01078836">
    <property type="protein sequence ID" value="MBX59320.1"/>
    <property type="molecule type" value="Transcribed_RNA"/>
</dbReference>
<protein>
    <submittedName>
        <fullName evidence="2">Uncharacterized protein</fullName>
    </submittedName>
</protein>
<feature type="region of interest" description="Disordered" evidence="1">
    <location>
        <begin position="1"/>
        <end position="27"/>
    </location>
</feature>
<reference evidence="2" key="1">
    <citation type="submission" date="2018-02" db="EMBL/GenBank/DDBJ databases">
        <title>Rhizophora mucronata_Transcriptome.</title>
        <authorList>
            <person name="Meera S.P."/>
            <person name="Sreeshan A."/>
            <person name="Augustine A."/>
        </authorList>
    </citation>
    <scope>NUCLEOTIDE SEQUENCE</scope>
    <source>
        <tissue evidence="2">Leaf</tissue>
    </source>
</reference>
<sequence length="54" mass="6548">MQWKKMRQMFGKMPMRTPIPRVKSQEESNHLLAVAMTRARPRRGERPKNWPRKS</sequence>
<evidence type="ECO:0000256" key="1">
    <source>
        <dbReference type="SAM" id="MobiDB-lite"/>
    </source>
</evidence>